<proteinExistence type="predicted"/>
<organism evidence="1 2">
    <name type="scientific">Punica granatum</name>
    <name type="common">Pomegranate</name>
    <dbReference type="NCBI Taxonomy" id="22663"/>
    <lineage>
        <taxon>Eukaryota</taxon>
        <taxon>Viridiplantae</taxon>
        <taxon>Streptophyta</taxon>
        <taxon>Embryophyta</taxon>
        <taxon>Tracheophyta</taxon>
        <taxon>Spermatophyta</taxon>
        <taxon>Magnoliopsida</taxon>
        <taxon>eudicotyledons</taxon>
        <taxon>Gunneridae</taxon>
        <taxon>Pentapetalae</taxon>
        <taxon>rosids</taxon>
        <taxon>malvids</taxon>
        <taxon>Myrtales</taxon>
        <taxon>Lythraceae</taxon>
        <taxon>Punica</taxon>
    </lineage>
</organism>
<reference evidence="2" key="1">
    <citation type="journal article" date="2017" name="Plant J.">
        <title>The pomegranate (Punica granatum L.) genome and the genomics of punicalagin biosynthesis.</title>
        <authorList>
            <person name="Qin G."/>
            <person name="Xu C."/>
            <person name="Ming R."/>
            <person name="Tang H."/>
            <person name="Guyot R."/>
            <person name="Kramer E.M."/>
            <person name="Hu Y."/>
            <person name="Yi X."/>
            <person name="Qi Y."/>
            <person name="Xu X."/>
            <person name="Gao Z."/>
            <person name="Pan H."/>
            <person name="Jian J."/>
            <person name="Tian Y."/>
            <person name="Yue Z."/>
            <person name="Xu Y."/>
        </authorList>
    </citation>
    <scope>NUCLEOTIDE SEQUENCE [LARGE SCALE GENOMIC DNA]</scope>
    <source>
        <strain evidence="2">cv. Dabenzi</strain>
    </source>
</reference>
<dbReference type="Gene3D" id="3.90.190.10">
    <property type="entry name" value="Protein tyrosine phosphatase superfamily"/>
    <property type="match status" value="1"/>
</dbReference>
<accession>A0A218W7Y3</accession>
<gene>
    <name evidence="1" type="ORF">CDL15_Pgr023618</name>
</gene>
<protein>
    <submittedName>
        <fullName evidence="1">Uncharacterized protein</fullName>
    </submittedName>
</protein>
<dbReference type="AlphaFoldDB" id="A0A218W7Y3"/>
<dbReference type="EMBL" id="MTKT01004950">
    <property type="protein sequence ID" value="OWM68653.1"/>
    <property type="molecule type" value="Genomic_DNA"/>
</dbReference>
<dbReference type="Proteomes" id="UP000197138">
    <property type="component" value="Unassembled WGS sequence"/>
</dbReference>
<comment type="caution">
    <text evidence="1">The sequence shown here is derived from an EMBL/GenBank/DDBJ whole genome shotgun (WGS) entry which is preliminary data.</text>
</comment>
<evidence type="ECO:0000313" key="2">
    <source>
        <dbReference type="Proteomes" id="UP000197138"/>
    </source>
</evidence>
<evidence type="ECO:0000313" key="1">
    <source>
        <dbReference type="EMBL" id="OWM68653.1"/>
    </source>
</evidence>
<name>A0A218W7Y3_PUNGR</name>
<sequence length="94" mass="10577">MIVATGLLNALPSVVDIANWEISGGRHKRLKKGRAKERAKRFKYDDKSYEVPLGWLDCPSFGREIDGCFIPSKASLVEAFNDCILPGKRYSFID</sequence>
<dbReference type="InterPro" id="IPR029021">
    <property type="entry name" value="Prot-tyrosine_phosphatase-like"/>
</dbReference>